<dbReference type="InterPro" id="IPR047187">
    <property type="entry name" value="SF1_C_Upf1"/>
</dbReference>
<sequence length="129" mass="14686">MNKEQAEISIQIALQLKQFHPDKSVIVVSPYSKQNEYVKNCSKINDITTVEHSSLDALQGAERDFVILNLTISGKQNNNTFINENGRFTVAVTRARLGLIIVGDLILMQKLCSWKQFIQMLKEKKNIVH</sequence>
<organism evidence="2 3">
    <name type="scientific">Panagrolaimus superbus</name>
    <dbReference type="NCBI Taxonomy" id="310955"/>
    <lineage>
        <taxon>Eukaryota</taxon>
        <taxon>Metazoa</taxon>
        <taxon>Ecdysozoa</taxon>
        <taxon>Nematoda</taxon>
        <taxon>Chromadorea</taxon>
        <taxon>Rhabditida</taxon>
        <taxon>Tylenchina</taxon>
        <taxon>Panagrolaimomorpha</taxon>
        <taxon>Panagrolaimoidea</taxon>
        <taxon>Panagrolaimidae</taxon>
        <taxon>Panagrolaimus</taxon>
    </lineage>
</organism>
<reference evidence="3" key="1">
    <citation type="submission" date="2022-11" db="UniProtKB">
        <authorList>
            <consortium name="WormBaseParasite"/>
        </authorList>
    </citation>
    <scope>IDENTIFICATION</scope>
</reference>
<dbReference type="Pfam" id="PF13087">
    <property type="entry name" value="AAA_12"/>
    <property type="match status" value="1"/>
</dbReference>
<protein>
    <submittedName>
        <fullName evidence="3">DNA2/NAM7 helicase-like C-terminal domain-containing protein</fullName>
    </submittedName>
</protein>
<evidence type="ECO:0000313" key="2">
    <source>
        <dbReference type="Proteomes" id="UP000887577"/>
    </source>
</evidence>
<dbReference type="AlphaFoldDB" id="A0A914YFC4"/>
<dbReference type="WBParaSite" id="PSU_v2.g16069.t1">
    <property type="protein sequence ID" value="PSU_v2.g16069.t1"/>
    <property type="gene ID" value="PSU_v2.g16069"/>
</dbReference>
<feature type="domain" description="DNA2/NAM7 helicase-like C-terminal" evidence="1">
    <location>
        <begin position="1"/>
        <end position="104"/>
    </location>
</feature>
<dbReference type="InterPro" id="IPR045055">
    <property type="entry name" value="DNA2/NAM7-like"/>
</dbReference>
<accession>A0A914YFC4</accession>
<dbReference type="SUPFAM" id="SSF52540">
    <property type="entry name" value="P-loop containing nucleoside triphosphate hydrolases"/>
    <property type="match status" value="1"/>
</dbReference>
<dbReference type="Gene3D" id="3.40.50.300">
    <property type="entry name" value="P-loop containing nucleotide triphosphate hydrolases"/>
    <property type="match status" value="1"/>
</dbReference>
<dbReference type="PANTHER" id="PTHR10887">
    <property type="entry name" value="DNA2/NAM7 HELICASE FAMILY"/>
    <property type="match status" value="1"/>
</dbReference>
<name>A0A914YFC4_9BILA</name>
<dbReference type="PANTHER" id="PTHR10887:SF495">
    <property type="entry name" value="HELICASE SENATAXIN ISOFORM X1-RELATED"/>
    <property type="match status" value="1"/>
</dbReference>
<dbReference type="InterPro" id="IPR041679">
    <property type="entry name" value="DNA2/NAM7-like_C"/>
</dbReference>
<dbReference type="InterPro" id="IPR027417">
    <property type="entry name" value="P-loop_NTPase"/>
</dbReference>
<proteinExistence type="predicted"/>
<evidence type="ECO:0000313" key="3">
    <source>
        <dbReference type="WBParaSite" id="PSU_v2.g16069.t1"/>
    </source>
</evidence>
<dbReference type="CDD" id="cd18808">
    <property type="entry name" value="SF1_C_Upf1"/>
    <property type="match status" value="1"/>
</dbReference>
<dbReference type="Proteomes" id="UP000887577">
    <property type="component" value="Unplaced"/>
</dbReference>
<keyword evidence="2" id="KW-1185">Reference proteome</keyword>
<evidence type="ECO:0000259" key="1">
    <source>
        <dbReference type="Pfam" id="PF13087"/>
    </source>
</evidence>